<dbReference type="Gene3D" id="3.80.10.10">
    <property type="entry name" value="Ribonuclease Inhibitor"/>
    <property type="match status" value="1"/>
</dbReference>
<accession>A0A2H5QXM5</accession>
<sequence length="257" mass="29031">MCIVDDDSACLPLGLLERFHNLEYLLLGYSSYIEIFSNEAGYLEKEVGKFAVAPIKHLQLVYLNHLKQLWKQDSKLDSIGQHLEILRSIASSSISFRNLKELQAVGCKGLKHLVTSTTAKSLEGLISMKIFGCRAMTEVVVSDQEEDGAPNLELKQEVVFSKLKRLDLCDLDSLTSFCPANYAFKFPSLQDLSVIGCPKLKIFTTGTEELRTPPRVNVWYGERDDQLRWASNDLNTTIQQLHLEKLLEGSSSYSMQY</sequence>
<dbReference type="EMBL" id="BDQV01001205">
    <property type="protein sequence ID" value="GAY69380.1"/>
    <property type="molecule type" value="Genomic_DNA"/>
</dbReference>
<evidence type="ECO:0000259" key="2">
    <source>
        <dbReference type="Pfam" id="PF23247"/>
    </source>
</evidence>
<dbReference type="STRING" id="55188.A0A2H5QXM5"/>
<feature type="domain" description="Disease resistance protein At4g27190-like leucine-rich repeats" evidence="2">
    <location>
        <begin position="90"/>
        <end position="202"/>
    </location>
</feature>
<gene>
    <name evidence="3" type="ORF">CUMW_271470</name>
</gene>
<dbReference type="Pfam" id="PF23247">
    <property type="entry name" value="LRR_RPS2"/>
    <property type="match status" value="1"/>
</dbReference>
<evidence type="ECO:0000313" key="4">
    <source>
        <dbReference type="Proteomes" id="UP000236630"/>
    </source>
</evidence>
<dbReference type="SUPFAM" id="SSF52047">
    <property type="entry name" value="RNI-like"/>
    <property type="match status" value="1"/>
</dbReference>
<organism evidence="3 4">
    <name type="scientific">Citrus unshiu</name>
    <name type="common">Satsuma mandarin</name>
    <name type="synonym">Citrus nobilis var. unshiu</name>
    <dbReference type="NCBI Taxonomy" id="55188"/>
    <lineage>
        <taxon>Eukaryota</taxon>
        <taxon>Viridiplantae</taxon>
        <taxon>Streptophyta</taxon>
        <taxon>Embryophyta</taxon>
        <taxon>Tracheophyta</taxon>
        <taxon>Spermatophyta</taxon>
        <taxon>Magnoliopsida</taxon>
        <taxon>eudicotyledons</taxon>
        <taxon>Gunneridae</taxon>
        <taxon>Pentapetalae</taxon>
        <taxon>rosids</taxon>
        <taxon>malvids</taxon>
        <taxon>Sapindales</taxon>
        <taxon>Rutaceae</taxon>
        <taxon>Aurantioideae</taxon>
        <taxon>Citrus</taxon>
    </lineage>
</organism>
<dbReference type="InterPro" id="IPR057135">
    <property type="entry name" value="At4g27190-like_LRR"/>
</dbReference>
<proteinExistence type="predicted"/>
<dbReference type="InterPro" id="IPR032675">
    <property type="entry name" value="LRR_dom_sf"/>
</dbReference>
<dbReference type="Proteomes" id="UP000236630">
    <property type="component" value="Unassembled WGS sequence"/>
</dbReference>
<dbReference type="InterPro" id="IPR050905">
    <property type="entry name" value="Plant_NBS-LRR"/>
</dbReference>
<reference evidence="3 4" key="1">
    <citation type="journal article" date="2017" name="Front. Genet.">
        <title>Draft sequencing of the heterozygous diploid genome of Satsuma (Citrus unshiu Marc.) using a hybrid assembly approach.</title>
        <authorList>
            <person name="Shimizu T."/>
            <person name="Tanizawa Y."/>
            <person name="Mochizuki T."/>
            <person name="Nagasaki H."/>
            <person name="Yoshioka T."/>
            <person name="Toyoda A."/>
            <person name="Fujiyama A."/>
            <person name="Kaminuma E."/>
            <person name="Nakamura Y."/>
        </authorList>
    </citation>
    <scope>NUCLEOTIDE SEQUENCE [LARGE SCALE GENOMIC DNA]</scope>
    <source>
        <strain evidence="4">cv. Miyagawa wase</strain>
    </source>
</reference>
<keyword evidence="4" id="KW-1185">Reference proteome</keyword>
<evidence type="ECO:0000313" key="3">
    <source>
        <dbReference type="EMBL" id="GAY69380.1"/>
    </source>
</evidence>
<comment type="caution">
    <text evidence="3">The sequence shown here is derived from an EMBL/GenBank/DDBJ whole genome shotgun (WGS) entry which is preliminary data.</text>
</comment>
<protein>
    <recommendedName>
        <fullName evidence="2">Disease resistance protein At4g27190-like leucine-rich repeats domain-containing protein</fullName>
    </recommendedName>
</protein>
<evidence type="ECO:0000256" key="1">
    <source>
        <dbReference type="ARBA" id="ARBA00022821"/>
    </source>
</evidence>
<dbReference type="AlphaFoldDB" id="A0A2H5QXM5"/>
<name>A0A2H5QXM5_CITUN</name>
<keyword evidence="1" id="KW-0611">Plant defense</keyword>
<dbReference type="PANTHER" id="PTHR33463">
    <property type="entry name" value="NB-ARC DOMAIN-CONTAINING PROTEIN-RELATED"/>
    <property type="match status" value="1"/>
</dbReference>
<dbReference type="PANTHER" id="PTHR33463:SF136">
    <property type="entry name" value="NB-ARC DOMAIN-CONTAINING PROTEIN"/>
    <property type="match status" value="1"/>
</dbReference>